<reference evidence="6 7" key="1">
    <citation type="journal article" date="2017" name="Genome Biol.">
        <title>New reference genome sequences of hot pepper reveal the massive evolution of plant disease-resistance genes by retroduplication.</title>
        <authorList>
            <person name="Kim S."/>
            <person name="Park J."/>
            <person name="Yeom S.I."/>
            <person name="Kim Y.M."/>
            <person name="Seo E."/>
            <person name="Kim K.T."/>
            <person name="Kim M.S."/>
            <person name="Lee J.M."/>
            <person name="Cheong K."/>
            <person name="Shin H.S."/>
            <person name="Kim S.B."/>
            <person name="Han K."/>
            <person name="Lee J."/>
            <person name="Park M."/>
            <person name="Lee H.A."/>
            <person name="Lee H.Y."/>
            <person name="Lee Y."/>
            <person name="Oh S."/>
            <person name="Lee J.H."/>
            <person name="Choi E."/>
            <person name="Choi E."/>
            <person name="Lee S.E."/>
            <person name="Jeon J."/>
            <person name="Kim H."/>
            <person name="Choi G."/>
            <person name="Song H."/>
            <person name="Lee J."/>
            <person name="Lee S.C."/>
            <person name="Kwon J.K."/>
            <person name="Lee H.Y."/>
            <person name="Koo N."/>
            <person name="Hong Y."/>
            <person name="Kim R.W."/>
            <person name="Kang W.H."/>
            <person name="Huh J.H."/>
            <person name="Kang B.C."/>
            <person name="Yang T.J."/>
            <person name="Lee Y.H."/>
            <person name="Bennetzen J.L."/>
            <person name="Choi D."/>
        </authorList>
    </citation>
    <scope>NUCLEOTIDE SEQUENCE [LARGE SCALE GENOMIC DNA]</scope>
    <source>
        <strain evidence="7">cv. PBC81</strain>
    </source>
</reference>
<evidence type="ECO:0000256" key="2">
    <source>
        <dbReference type="ARBA" id="ARBA00022771"/>
    </source>
</evidence>
<dbReference type="AlphaFoldDB" id="A0A2G2WZ18"/>
<dbReference type="EMBL" id="MLFT02000004">
    <property type="protein sequence ID" value="PHT50494.1"/>
    <property type="molecule type" value="Genomic_DNA"/>
</dbReference>
<evidence type="ECO:0000313" key="6">
    <source>
        <dbReference type="EMBL" id="PHT50494.1"/>
    </source>
</evidence>
<name>A0A2G2WZ18_CAPBA</name>
<gene>
    <name evidence="6" type="ORF">CQW23_10241</name>
</gene>
<keyword evidence="1" id="KW-0479">Metal-binding</keyword>
<reference evidence="7" key="2">
    <citation type="journal article" date="2017" name="J. Anim. Genet.">
        <title>Multiple reference genome sequences of hot pepper reveal the massive evolution of plant disease resistance genes by retroduplication.</title>
        <authorList>
            <person name="Kim S."/>
            <person name="Park J."/>
            <person name="Yeom S.-I."/>
            <person name="Kim Y.-M."/>
            <person name="Seo E."/>
            <person name="Kim K.-T."/>
            <person name="Kim M.-S."/>
            <person name="Lee J.M."/>
            <person name="Cheong K."/>
            <person name="Shin H.-S."/>
            <person name="Kim S.-B."/>
            <person name="Han K."/>
            <person name="Lee J."/>
            <person name="Park M."/>
            <person name="Lee H.-A."/>
            <person name="Lee H.-Y."/>
            <person name="Lee Y."/>
            <person name="Oh S."/>
            <person name="Lee J.H."/>
            <person name="Choi E."/>
            <person name="Choi E."/>
            <person name="Lee S.E."/>
            <person name="Jeon J."/>
            <person name="Kim H."/>
            <person name="Choi G."/>
            <person name="Song H."/>
            <person name="Lee J."/>
            <person name="Lee S.-C."/>
            <person name="Kwon J.-K."/>
            <person name="Lee H.-Y."/>
            <person name="Koo N."/>
            <person name="Hong Y."/>
            <person name="Kim R.W."/>
            <person name="Kang W.-H."/>
            <person name="Huh J.H."/>
            <person name="Kang B.-C."/>
            <person name="Yang T.-J."/>
            <person name="Lee Y.-H."/>
            <person name="Bennetzen J.L."/>
            <person name="Choi D."/>
        </authorList>
    </citation>
    <scope>NUCLEOTIDE SEQUENCE [LARGE SCALE GENOMIC DNA]</scope>
    <source>
        <strain evidence="7">cv. PBC81</strain>
    </source>
</reference>
<keyword evidence="3" id="KW-0862">Zinc</keyword>
<sequence>MAGVIVKNIVRGMPEHGYAMLPTFSYIFNVLNPRSINSLMVDEDSGRFIYYFIAFGASIHGYAHMRKRIMWWIEDDASWGFFFKKLKAFVVDEPELKYDLVKLPCAHAMAALRLKHGDEYGTSFYNCSSQVYSKESYLLAYLEPICAAPLELEWSVVREYLGIQVLSSDFDPNLEKRKVKRVKVLKTSRTDRNPGQKFYSCAVGQDNGGCSYFKWIFSDFEVSKFQRIVKFEMLESLRDSEENRNLLMTLYRESEHKIDHLKGLLKDVEIERDQLKHKLAMAEEKE</sequence>
<evidence type="ECO:0000256" key="4">
    <source>
        <dbReference type="SAM" id="Coils"/>
    </source>
</evidence>
<feature type="domain" description="GRF-type" evidence="5">
    <location>
        <begin position="183"/>
        <end position="215"/>
    </location>
</feature>
<evidence type="ECO:0000259" key="5">
    <source>
        <dbReference type="Pfam" id="PF06839"/>
    </source>
</evidence>
<evidence type="ECO:0000256" key="3">
    <source>
        <dbReference type="ARBA" id="ARBA00022833"/>
    </source>
</evidence>
<dbReference type="PANTHER" id="PTHR33248">
    <property type="entry name" value="ZINC ION-BINDING PROTEIN"/>
    <property type="match status" value="1"/>
</dbReference>
<dbReference type="InterPro" id="IPR010666">
    <property type="entry name" value="Znf_GRF"/>
</dbReference>
<evidence type="ECO:0000313" key="7">
    <source>
        <dbReference type="Proteomes" id="UP000224567"/>
    </source>
</evidence>
<dbReference type="OrthoDB" id="1303499at2759"/>
<dbReference type="Pfam" id="PF06839">
    <property type="entry name" value="Zn_ribbon_GRF"/>
    <property type="match status" value="1"/>
</dbReference>
<evidence type="ECO:0000256" key="1">
    <source>
        <dbReference type="ARBA" id="ARBA00022723"/>
    </source>
</evidence>
<dbReference type="Proteomes" id="UP000224567">
    <property type="component" value="Unassembled WGS sequence"/>
</dbReference>
<keyword evidence="4" id="KW-0175">Coiled coil</keyword>
<organism evidence="6 7">
    <name type="scientific">Capsicum baccatum</name>
    <name type="common">Peruvian pepper</name>
    <dbReference type="NCBI Taxonomy" id="33114"/>
    <lineage>
        <taxon>Eukaryota</taxon>
        <taxon>Viridiplantae</taxon>
        <taxon>Streptophyta</taxon>
        <taxon>Embryophyta</taxon>
        <taxon>Tracheophyta</taxon>
        <taxon>Spermatophyta</taxon>
        <taxon>Magnoliopsida</taxon>
        <taxon>eudicotyledons</taxon>
        <taxon>Gunneridae</taxon>
        <taxon>Pentapetalae</taxon>
        <taxon>asterids</taxon>
        <taxon>lamiids</taxon>
        <taxon>Solanales</taxon>
        <taxon>Solanaceae</taxon>
        <taxon>Solanoideae</taxon>
        <taxon>Capsiceae</taxon>
        <taxon>Capsicum</taxon>
    </lineage>
</organism>
<accession>A0A2G2WZ18</accession>
<proteinExistence type="predicted"/>
<comment type="caution">
    <text evidence="6">The sequence shown here is derived from an EMBL/GenBank/DDBJ whole genome shotgun (WGS) entry which is preliminary data.</text>
</comment>
<dbReference type="STRING" id="33114.A0A2G2WZ18"/>
<feature type="coiled-coil region" evidence="4">
    <location>
        <begin position="251"/>
        <end position="285"/>
    </location>
</feature>
<keyword evidence="7" id="KW-1185">Reference proteome</keyword>
<dbReference type="GO" id="GO:0008270">
    <property type="term" value="F:zinc ion binding"/>
    <property type="evidence" value="ECO:0007669"/>
    <property type="project" value="UniProtKB-KW"/>
</dbReference>
<keyword evidence="2" id="KW-0863">Zinc-finger</keyword>
<protein>
    <recommendedName>
        <fullName evidence="5">GRF-type domain-containing protein</fullName>
    </recommendedName>
</protein>